<dbReference type="AlphaFoldDB" id="A0AAN7UNF9"/>
<reference evidence="2 3" key="1">
    <citation type="submission" date="2023-10" db="EMBL/GenBank/DDBJ databases">
        <title>Draft genome sequence of Xylaria bambusicola isolate GMP-LS, the root and basal stem rot pathogen of sugarcane in Indonesia.</title>
        <authorList>
            <person name="Selvaraj P."/>
            <person name="Muralishankar V."/>
            <person name="Muruganantham S."/>
            <person name="Sp S."/>
            <person name="Haryani S."/>
            <person name="Lau K.J.X."/>
            <person name="Naqvi N.I."/>
        </authorList>
    </citation>
    <scope>NUCLEOTIDE SEQUENCE [LARGE SCALE GENOMIC DNA]</scope>
    <source>
        <strain evidence="2">GMP-LS</strain>
    </source>
</reference>
<accession>A0AAN7UNF9</accession>
<sequence>MTCKTPEDPEPPDSMDNETDIYHERSRLPPRLKRLKMPAMSTKTVCYESRSSWNALRNGRNGLRSASSLWRSPNPNQN</sequence>
<comment type="caution">
    <text evidence="2">The sequence shown here is derived from an EMBL/GenBank/DDBJ whole genome shotgun (WGS) entry which is preliminary data.</text>
</comment>
<evidence type="ECO:0000256" key="1">
    <source>
        <dbReference type="SAM" id="MobiDB-lite"/>
    </source>
</evidence>
<evidence type="ECO:0000313" key="2">
    <source>
        <dbReference type="EMBL" id="KAK5636085.1"/>
    </source>
</evidence>
<name>A0AAN7UNF9_9PEZI</name>
<keyword evidence="3" id="KW-1185">Reference proteome</keyword>
<feature type="region of interest" description="Disordered" evidence="1">
    <location>
        <begin position="1"/>
        <end position="31"/>
    </location>
</feature>
<feature type="compositionally biased region" description="Acidic residues" evidence="1">
    <location>
        <begin position="8"/>
        <end position="19"/>
    </location>
</feature>
<protein>
    <submittedName>
        <fullName evidence="2">Uncharacterized protein</fullName>
    </submittedName>
</protein>
<dbReference type="EMBL" id="JAWHQM010000062">
    <property type="protein sequence ID" value="KAK5636085.1"/>
    <property type="molecule type" value="Genomic_DNA"/>
</dbReference>
<organism evidence="2 3">
    <name type="scientific">Xylaria bambusicola</name>
    <dbReference type="NCBI Taxonomy" id="326684"/>
    <lineage>
        <taxon>Eukaryota</taxon>
        <taxon>Fungi</taxon>
        <taxon>Dikarya</taxon>
        <taxon>Ascomycota</taxon>
        <taxon>Pezizomycotina</taxon>
        <taxon>Sordariomycetes</taxon>
        <taxon>Xylariomycetidae</taxon>
        <taxon>Xylariales</taxon>
        <taxon>Xylariaceae</taxon>
        <taxon>Xylaria</taxon>
    </lineage>
</organism>
<gene>
    <name evidence="2" type="ORF">RRF57_011797</name>
</gene>
<feature type="compositionally biased region" description="Polar residues" evidence="1">
    <location>
        <begin position="64"/>
        <end position="78"/>
    </location>
</feature>
<feature type="region of interest" description="Disordered" evidence="1">
    <location>
        <begin position="57"/>
        <end position="78"/>
    </location>
</feature>
<dbReference type="Proteomes" id="UP001305414">
    <property type="component" value="Unassembled WGS sequence"/>
</dbReference>
<evidence type="ECO:0000313" key="3">
    <source>
        <dbReference type="Proteomes" id="UP001305414"/>
    </source>
</evidence>
<proteinExistence type="predicted"/>